<keyword evidence="1" id="KW-0812">Transmembrane</keyword>
<accession>A0ABY7T4E8</accession>
<dbReference type="InterPro" id="IPR006860">
    <property type="entry name" value="FecR"/>
</dbReference>
<dbReference type="PIRSF" id="PIRSF018266">
    <property type="entry name" value="FecR"/>
    <property type="match status" value="1"/>
</dbReference>
<organism evidence="4 5">
    <name type="scientific">Mucilaginibacter jinjuensis</name>
    <dbReference type="NCBI Taxonomy" id="1176721"/>
    <lineage>
        <taxon>Bacteria</taxon>
        <taxon>Pseudomonadati</taxon>
        <taxon>Bacteroidota</taxon>
        <taxon>Sphingobacteriia</taxon>
        <taxon>Sphingobacteriales</taxon>
        <taxon>Sphingobacteriaceae</taxon>
        <taxon>Mucilaginibacter</taxon>
    </lineage>
</organism>
<keyword evidence="5" id="KW-1185">Reference proteome</keyword>
<dbReference type="Pfam" id="PF16344">
    <property type="entry name" value="FecR_C"/>
    <property type="match status" value="1"/>
</dbReference>
<evidence type="ECO:0000259" key="2">
    <source>
        <dbReference type="Pfam" id="PF04773"/>
    </source>
</evidence>
<dbReference type="PANTHER" id="PTHR30273">
    <property type="entry name" value="PERIPLASMIC SIGNAL SENSOR AND SIGMA FACTOR ACTIVATOR FECR-RELATED"/>
    <property type="match status" value="1"/>
</dbReference>
<dbReference type="PANTHER" id="PTHR30273:SF2">
    <property type="entry name" value="PROTEIN FECR"/>
    <property type="match status" value="1"/>
</dbReference>
<protein>
    <submittedName>
        <fullName evidence="4">FecR domain-containing protein</fullName>
    </submittedName>
</protein>
<evidence type="ECO:0000256" key="1">
    <source>
        <dbReference type="SAM" id="Phobius"/>
    </source>
</evidence>
<feature type="domain" description="Protein FecR C-terminal" evidence="3">
    <location>
        <begin position="261"/>
        <end position="327"/>
    </location>
</feature>
<name>A0ABY7T4E8_9SPHI</name>
<proteinExistence type="predicted"/>
<dbReference type="Proteomes" id="UP001216139">
    <property type="component" value="Chromosome"/>
</dbReference>
<keyword evidence="1" id="KW-0472">Membrane</keyword>
<gene>
    <name evidence="4" type="ORF">PQO05_18125</name>
</gene>
<feature type="domain" description="FecR protein" evidence="2">
    <location>
        <begin position="113"/>
        <end position="208"/>
    </location>
</feature>
<keyword evidence="1" id="KW-1133">Transmembrane helix</keyword>
<dbReference type="InterPro" id="IPR012373">
    <property type="entry name" value="Ferrdict_sens_TM"/>
</dbReference>
<feature type="transmembrane region" description="Helical" evidence="1">
    <location>
        <begin position="79"/>
        <end position="98"/>
    </location>
</feature>
<evidence type="ECO:0000313" key="4">
    <source>
        <dbReference type="EMBL" id="WCT10658.1"/>
    </source>
</evidence>
<dbReference type="Pfam" id="PF04773">
    <property type="entry name" value="FecR"/>
    <property type="match status" value="1"/>
</dbReference>
<dbReference type="Gene3D" id="2.60.120.1440">
    <property type="match status" value="1"/>
</dbReference>
<evidence type="ECO:0000259" key="3">
    <source>
        <dbReference type="Pfam" id="PF16344"/>
    </source>
</evidence>
<dbReference type="Gene3D" id="3.55.50.30">
    <property type="match status" value="1"/>
</dbReference>
<dbReference type="InterPro" id="IPR032508">
    <property type="entry name" value="FecR_C"/>
</dbReference>
<reference evidence="4 5" key="1">
    <citation type="submission" date="2023-02" db="EMBL/GenBank/DDBJ databases">
        <title>Genome sequence of Mucilaginibacter jinjuensis strain KACC 16571.</title>
        <authorList>
            <person name="Kim S."/>
            <person name="Heo J."/>
            <person name="Kwon S.-W."/>
        </authorList>
    </citation>
    <scope>NUCLEOTIDE SEQUENCE [LARGE SCALE GENOMIC DNA]</scope>
    <source>
        <strain evidence="4 5">KACC 16571</strain>
    </source>
</reference>
<sequence>MKNPKYTQLKQLFSKYEQGQIDDHEKKLVDDWFQNYEDGPDAEILNDPDTEKRIYQELNLRLTQGISNSRVRELWTSTVWFKAACSIGVLFTIAGIFYRKQGLHVTIKQSYQTIITANAQVKKIKLDDSTEVWLNAATTVRIPLIKQDKKRIVYLDKGEAFFKVKHDTARPFSVVSGNLVTRDIGTSFNIRAYDLTKQYQVSVASGRVDVGIRDQHGNFHLIRSAMERGDVLNYNTATGKPESNKKQAELISTWRTPGSFDLETMTLAQIGDELARHFNVSVKVNHPQFDPTAYTFHLANQNLHQVLQRLTLTTGMSYSLDNNHLIINAPDKRMK</sequence>
<evidence type="ECO:0000313" key="5">
    <source>
        <dbReference type="Proteomes" id="UP001216139"/>
    </source>
</evidence>
<dbReference type="EMBL" id="CP117167">
    <property type="protein sequence ID" value="WCT10658.1"/>
    <property type="molecule type" value="Genomic_DNA"/>
</dbReference>
<dbReference type="RefSeq" id="WP_273628850.1">
    <property type="nucleotide sequence ID" value="NZ_CP117167.1"/>
</dbReference>